<reference evidence="2" key="1">
    <citation type="journal article" date="2023" name="bioRxiv">
        <title>Improved chromosome-level genome assembly for marigold (Tagetes erecta).</title>
        <authorList>
            <person name="Jiang F."/>
            <person name="Yuan L."/>
            <person name="Wang S."/>
            <person name="Wang H."/>
            <person name="Xu D."/>
            <person name="Wang A."/>
            <person name="Fan W."/>
        </authorList>
    </citation>
    <scope>NUCLEOTIDE SEQUENCE</scope>
    <source>
        <strain evidence="2">WSJ</strain>
        <tissue evidence="2">Leaf</tissue>
    </source>
</reference>
<dbReference type="AlphaFoldDB" id="A0AAD8K3T0"/>
<dbReference type="PANTHER" id="PTHR31270:SF1">
    <property type="entry name" value="GLUTAMINYL-PEPTIDE CYCLOTRANSFERASE"/>
    <property type="match status" value="1"/>
</dbReference>
<keyword evidence="3" id="KW-1185">Reference proteome</keyword>
<organism evidence="2 3">
    <name type="scientific">Tagetes erecta</name>
    <name type="common">African marigold</name>
    <dbReference type="NCBI Taxonomy" id="13708"/>
    <lineage>
        <taxon>Eukaryota</taxon>
        <taxon>Viridiplantae</taxon>
        <taxon>Streptophyta</taxon>
        <taxon>Embryophyta</taxon>
        <taxon>Tracheophyta</taxon>
        <taxon>Spermatophyta</taxon>
        <taxon>Magnoliopsida</taxon>
        <taxon>eudicotyledons</taxon>
        <taxon>Gunneridae</taxon>
        <taxon>Pentapetalae</taxon>
        <taxon>asterids</taxon>
        <taxon>campanulids</taxon>
        <taxon>Asterales</taxon>
        <taxon>Asteraceae</taxon>
        <taxon>Asteroideae</taxon>
        <taxon>Heliantheae alliance</taxon>
        <taxon>Tageteae</taxon>
        <taxon>Tagetes</taxon>
    </lineage>
</organism>
<dbReference type="InterPro" id="IPR007788">
    <property type="entry name" value="QCT"/>
</dbReference>
<evidence type="ECO:0000256" key="1">
    <source>
        <dbReference type="SAM" id="SignalP"/>
    </source>
</evidence>
<dbReference type="EMBL" id="JAUHHV010000008">
    <property type="protein sequence ID" value="KAK1415229.1"/>
    <property type="molecule type" value="Genomic_DNA"/>
</dbReference>
<sequence>MAKLIVFITVLFSFLAATSFGSSSENCNEIYAIQVVNEFRHDPKAFTQGLLYGGNDTLFESTGINGLSTVRKVNLYTAQIEALHKMDDAYFGEGLTLLGESLRNLVIICMMAGDLRPMGKYCLEVMDLPLYIKLTLKQWKSDCVVRISPLDGTVTGWVLLPELREGLTRAGYDVDVLNGIAWDAENNRIFVTGKLWPKVYQIKLHPNKKPLRLPIEEMCLRGPDDYVKV</sequence>
<evidence type="ECO:0000313" key="3">
    <source>
        <dbReference type="Proteomes" id="UP001229421"/>
    </source>
</evidence>
<feature type="signal peptide" evidence="1">
    <location>
        <begin position="1"/>
        <end position="21"/>
    </location>
</feature>
<gene>
    <name evidence="2" type="ORF">QVD17_31003</name>
</gene>
<protein>
    <recommendedName>
        <fullName evidence="4">Glutaminyl-peptide cyclotransferase</fullName>
    </recommendedName>
</protein>
<accession>A0AAD8K3T0</accession>
<keyword evidence="1" id="KW-0732">Signal</keyword>
<dbReference type="GO" id="GO:0016603">
    <property type="term" value="F:glutaminyl-peptide cyclotransferase activity"/>
    <property type="evidence" value="ECO:0007669"/>
    <property type="project" value="InterPro"/>
</dbReference>
<dbReference type="Proteomes" id="UP001229421">
    <property type="component" value="Unassembled WGS sequence"/>
</dbReference>
<evidence type="ECO:0008006" key="4">
    <source>
        <dbReference type="Google" id="ProtNLM"/>
    </source>
</evidence>
<dbReference type="PANTHER" id="PTHR31270">
    <property type="entry name" value="GLUTAMINYL-PEPTIDE CYCLOTRANSFERASE"/>
    <property type="match status" value="1"/>
</dbReference>
<evidence type="ECO:0000313" key="2">
    <source>
        <dbReference type="EMBL" id="KAK1415229.1"/>
    </source>
</evidence>
<dbReference type="Pfam" id="PF05096">
    <property type="entry name" value="Glu_cyclase_2"/>
    <property type="match status" value="2"/>
</dbReference>
<comment type="caution">
    <text evidence="2">The sequence shown here is derived from an EMBL/GenBank/DDBJ whole genome shotgun (WGS) entry which is preliminary data.</text>
</comment>
<name>A0AAD8K3T0_TARER</name>
<feature type="chain" id="PRO_5042215135" description="Glutaminyl-peptide cyclotransferase" evidence="1">
    <location>
        <begin position="22"/>
        <end position="229"/>
    </location>
</feature>
<proteinExistence type="predicted"/>